<feature type="domain" description="SecDF P1 head subdomain" evidence="11">
    <location>
        <begin position="128"/>
        <end position="241"/>
    </location>
</feature>
<comment type="caution">
    <text evidence="12">The sequence shown here is derived from an EMBL/GenBank/DDBJ whole genome shotgun (WGS) entry which is preliminary data.</text>
</comment>
<dbReference type="HAMAP" id="MF_01463_B">
    <property type="entry name" value="SecD_B"/>
    <property type="match status" value="1"/>
</dbReference>
<dbReference type="AlphaFoldDB" id="A0A1U7M300"/>
<dbReference type="InterPro" id="IPR001036">
    <property type="entry name" value="Acrflvin-R"/>
</dbReference>
<dbReference type="FunFam" id="1.20.1640.10:FF:000004">
    <property type="entry name" value="Protein translocase subunit SecD"/>
    <property type="match status" value="1"/>
</dbReference>
<dbReference type="Proteomes" id="UP000186112">
    <property type="component" value="Unassembled WGS sequence"/>
</dbReference>
<comment type="subunit">
    <text evidence="9">Forms a complex with SecF. Part of the essential Sec protein translocation apparatus which comprises SecA, SecYEG and auxiliary proteins SecDF. Other proteins may also be involved.</text>
</comment>
<protein>
    <recommendedName>
        <fullName evidence="9">Protein translocase subunit SecD</fullName>
    </recommendedName>
</protein>
<evidence type="ECO:0000256" key="7">
    <source>
        <dbReference type="ARBA" id="ARBA00023010"/>
    </source>
</evidence>
<keyword evidence="5 9" id="KW-0653">Protein transport</keyword>
<feature type="transmembrane region" description="Helical" evidence="9">
    <location>
        <begin position="358"/>
        <end position="380"/>
    </location>
</feature>
<dbReference type="SUPFAM" id="SSF82866">
    <property type="entry name" value="Multidrug efflux transporter AcrB transmembrane domain"/>
    <property type="match status" value="1"/>
</dbReference>
<dbReference type="Gene3D" id="3.30.70.3220">
    <property type="match status" value="1"/>
</dbReference>
<dbReference type="InterPro" id="IPR055344">
    <property type="entry name" value="SecD_SecF_C_bact"/>
</dbReference>
<dbReference type="Pfam" id="PF22599">
    <property type="entry name" value="SecDF_P1_head"/>
    <property type="match status" value="1"/>
</dbReference>
<evidence type="ECO:0000256" key="2">
    <source>
        <dbReference type="ARBA" id="ARBA00022448"/>
    </source>
</evidence>
<dbReference type="OrthoDB" id="9805019at2"/>
<gene>
    <name evidence="9 12" type="primary">secD</name>
    <name evidence="12" type="ORF">TICRE_22710</name>
</gene>
<dbReference type="PANTHER" id="PTHR30081">
    <property type="entry name" value="PROTEIN-EXPORT MEMBRANE PROTEIN SEC"/>
    <property type="match status" value="1"/>
</dbReference>
<dbReference type="InterPro" id="IPR054384">
    <property type="entry name" value="SecDF_P1_head"/>
</dbReference>
<evidence type="ECO:0000256" key="4">
    <source>
        <dbReference type="ARBA" id="ARBA00022692"/>
    </source>
</evidence>
<evidence type="ECO:0000313" key="13">
    <source>
        <dbReference type="Proteomes" id="UP000186112"/>
    </source>
</evidence>
<organism evidence="12 13">
    <name type="scientific">Tissierella creatinophila DSM 6911</name>
    <dbReference type="NCBI Taxonomy" id="1123403"/>
    <lineage>
        <taxon>Bacteria</taxon>
        <taxon>Bacillati</taxon>
        <taxon>Bacillota</taxon>
        <taxon>Tissierellia</taxon>
        <taxon>Tissierellales</taxon>
        <taxon>Tissierellaceae</taxon>
        <taxon>Tissierella</taxon>
    </lineage>
</organism>
<accession>A0A1U7M300</accession>
<feature type="transmembrane region" description="Helical" evidence="9">
    <location>
        <begin position="315"/>
        <end position="337"/>
    </location>
</feature>
<dbReference type="NCBIfam" id="TIGR01129">
    <property type="entry name" value="secD"/>
    <property type="match status" value="1"/>
</dbReference>
<dbReference type="RefSeq" id="WP_075728133.1">
    <property type="nucleotide sequence ID" value="NZ_LTDM01000064.1"/>
</dbReference>
<evidence type="ECO:0000259" key="11">
    <source>
        <dbReference type="Pfam" id="PF22599"/>
    </source>
</evidence>
<keyword evidence="7 9" id="KW-0811">Translocation</keyword>
<sequence length="427" mass="45241">MKSKNIIILILILAIVATGVFVALEGIQIGDFKIGKAKDEVDLGLELAGGVYVVLEAKTDAKGEELRKLMEQTKAILSQRVDGLGIADPTIVIEGDKRIRLELAGVEDPQEAIDLIGKTAQLQFVDPNKNVVISGKNVVNADVAFQENSIGKEVPVVSLELDKEGTKSFADATGKLILEDKIEDRIIYIVLDGEIISSPAVSNINEGGKPISDGKAVITGNFDLESATNLATLIRAGSLPVELKEETTSVIGPSLGLEAYETSIKAGGIALLIIFAFMTLVYKIPGLIASLSLIVYTLITIYTMIILGVKLTLPGILGLILSIGMAVDANVLIFERIREELLLGKSLRVSVDAGFKRALSAVIDSNVTTLIAGAVLYYFGTGPIKGFGITLIIGIVVSVLTAVILSRSLLKLVASLSDGKNIKMFGA</sequence>
<dbReference type="InterPro" id="IPR005791">
    <property type="entry name" value="SecD"/>
</dbReference>
<comment type="similarity">
    <text evidence="9">Belongs to the SecD/SecF family. SecD subfamily.</text>
</comment>
<evidence type="ECO:0000256" key="3">
    <source>
        <dbReference type="ARBA" id="ARBA00022475"/>
    </source>
</evidence>
<comment type="function">
    <text evidence="9">Part of the Sec protein translocase complex. Interacts with the SecYEG preprotein conducting channel. SecDF uses the proton motive force (PMF) to complete protein translocation after the ATP-dependent function of SecA.</text>
</comment>
<evidence type="ECO:0000259" key="10">
    <source>
        <dbReference type="Pfam" id="PF02355"/>
    </source>
</evidence>
<comment type="caution">
    <text evidence="9">Lacks conserved residue(s) required for the propagation of feature annotation.</text>
</comment>
<feature type="transmembrane region" description="Helical" evidence="9">
    <location>
        <begin position="264"/>
        <end position="282"/>
    </location>
</feature>
<reference evidence="12 13" key="1">
    <citation type="submission" date="2016-02" db="EMBL/GenBank/DDBJ databases">
        <title>Genome sequence of Tissierella creatinophila DSM 6911.</title>
        <authorList>
            <person name="Poehlein A."/>
            <person name="Daniel R."/>
        </authorList>
    </citation>
    <scope>NUCLEOTIDE SEQUENCE [LARGE SCALE GENOMIC DNA]</scope>
    <source>
        <strain evidence="12 13">DSM 6911</strain>
    </source>
</reference>
<dbReference type="Gene3D" id="1.20.1640.10">
    <property type="entry name" value="Multidrug efflux transporter AcrB transmembrane domain"/>
    <property type="match status" value="1"/>
</dbReference>
<keyword evidence="13" id="KW-1185">Reference proteome</keyword>
<keyword evidence="6 9" id="KW-1133">Transmembrane helix</keyword>
<dbReference type="GO" id="GO:0005886">
    <property type="term" value="C:plasma membrane"/>
    <property type="evidence" value="ECO:0007669"/>
    <property type="project" value="UniProtKB-SubCell"/>
</dbReference>
<feature type="transmembrane region" description="Helical" evidence="9">
    <location>
        <begin position="386"/>
        <end position="405"/>
    </location>
</feature>
<dbReference type="EMBL" id="LTDM01000064">
    <property type="protein sequence ID" value="OLS01671.1"/>
    <property type="molecule type" value="Genomic_DNA"/>
</dbReference>
<keyword evidence="2 9" id="KW-0813">Transport</keyword>
<dbReference type="NCBIfam" id="TIGR00916">
    <property type="entry name" value="2A0604s01"/>
    <property type="match status" value="1"/>
</dbReference>
<keyword evidence="8 9" id="KW-0472">Membrane</keyword>
<evidence type="ECO:0000256" key="9">
    <source>
        <dbReference type="HAMAP-Rule" id="MF_01463"/>
    </source>
</evidence>
<dbReference type="GO" id="GO:0006605">
    <property type="term" value="P:protein targeting"/>
    <property type="evidence" value="ECO:0007669"/>
    <property type="project" value="UniProtKB-UniRule"/>
</dbReference>
<evidence type="ECO:0000256" key="8">
    <source>
        <dbReference type="ARBA" id="ARBA00023136"/>
    </source>
</evidence>
<dbReference type="GO" id="GO:0065002">
    <property type="term" value="P:intracellular protein transmembrane transport"/>
    <property type="evidence" value="ECO:0007669"/>
    <property type="project" value="UniProtKB-UniRule"/>
</dbReference>
<evidence type="ECO:0000256" key="6">
    <source>
        <dbReference type="ARBA" id="ARBA00022989"/>
    </source>
</evidence>
<dbReference type="Pfam" id="PF02355">
    <property type="entry name" value="SecD_SecF_C"/>
    <property type="match status" value="1"/>
</dbReference>
<evidence type="ECO:0000256" key="5">
    <source>
        <dbReference type="ARBA" id="ARBA00022927"/>
    </source>
</evidence>
<evidence type="ECO:0000256" key="1">
    <source>
        <dbReference type="ARBA" id="ARBA00004651"/>
    </source>
</evidence>
<proteinExistence type="inferred from homology"/>
<dbReference type="GO" id="GO:0015450">
    <property type="term" value="F:protein-transporting ATPase activity"/>
    <property type="evidence" value="ECO:0007669"/>
    <property type="project" value="InterPro"/>
</dbReference>
<name>A0A1U7M300_TISCR</name>
<keyword evidence="3 9" id="KW-1003">Cell membrane</keyword>
<feature type="transmembrane region" description="Helical" evidence="9">
    <location>
        <begin position="289"/>
        <end position="309"/>
    </location>
</feature>
<feature type="domain" description="Protein export membrane protein SecD/SecF C-terminal" evidence="10">
    <location>
        <begin position="244"/>
        <end position="412"/>
    </location>
</feature>
<dbReference type="GO" id="GO:0043952">
    <property type="term" value="P:protein transport by the Sec complex"/>
    <property type="evidence" value="ECO:0007669"/>
    <property type="project" value="UniProtKB-UniRule"/>
</dbReference>
<comment type="subcellular location">
    <subcellularLocation>
        <location evidence="1 9">Cell membrane</location>
        <topology evidence="1 9">Multi-pass membrane protein</topology>
    </subcellularLocation>
</comment>
<dbReference type="PANTHER" id="PTHR30081:SF1">
    <property type="entry name" value="PROTEIN TRANSLOCASE SUBUNIT SECD"/>
    <property type="match status" value="1"/>
</dbReference>
<dbReference type="InterPro" id="IPR048634">
    <property type="entry name" value="SecD_SecF_C"/>
</dbReference>
<dbReference type="PRINTS" id="PR00702">
    <property type="entry name" value="ACRIFLAVINRP"/>
</dbReference>
<evidence type="ECO:0000313" key="12">
    <source>
        <dbReference type="EMBL" id="OLS01671.1"/>
    </source>
</evidence>
<keyword evidence="4 9" id="KW-0812">Transmembrane</keyword>
<dbReference type="InterPro" id="IPR022813">
    <property type="entry name" value="SecD/SecF_arch_bac"/>
</dbReference>